<dbReference type="Proteomes" id="UP001057375">
    <property type="component" value="Unassembled WGS sequence"/>
</dbReference>
<keyword evidence="3" id="KW-1185">Reference proteome</keyword>
<protein>
    <submittedName>
        <fullName evidence="2">Uncharacterized protein</fullName>
    </submittedName>
</protein>
<name>A0ABQ5K3P4_9EUKA</name>
<evidence type="ECO:0000256" key="1">
    <source>
        <dbReference type="SAM" id="MobiDB-lite"/>
    </source>
</evidence>
<gene>
    <name evidence="2" type="ORF">ADUPG1_013633</name>
</gene>
<evidence type="ECO:0000313" key="3">
    <source>
        <dbReference type="Proteomes" id="UP001057375"/>
    </source>
</evidence>
<dbReference type="EMBL" id="BQXS01012706">
    <property type="protein sequence ID" value="GKT27134.1"/>
    <property type="molecule type" value="Genomic_DNA"/>
</dbReference>
<feature type="region of interest" description="Disordered" evidence="1">
    <location>
        <begin position="123"/>
        <end position="144"/>
    </location>
</feature>
<dbReference type="Gene3D" id="2.130.10.10">
    <property type="entry name" value="YVTN repeat-like/Quinoprotein amine dehydrogenase"/>
    <property type="match status" value="1"/>
</dbReference>
<evidence type="ECO:0000313" key="2">
    <source>
        <dbReference type="EMBL" id="GKT27134.1"/>
    </source>
</evidence>
<feature type="region of interest" description="Disordered" evidence="1">
    <location>
        <begin position="178"/>
        <end position="221"/>
    </location>
</feature>
<dbReference type="InterPro" id="IPR036322">
    <property type="entry name" value="WD40_repeat_dom_sf"/>
</dbReference>
<reference evidence="2" key="1">
    <citation type="submission" date="2022-03" db="EMBL/GenBank/DDBJ databases">
        <title>Draft genome sequence of Aduncisulcus paluster, a free-living microaerophilic Fornicata.</title>
        <authorList>
            <person name="Yuyama I."/>
            <person name="Kume K."/>
            <person name="Tamura T."/>
            <person name="Inagaki Y."/>
            <person name="Hashimoto T."/>
        </authorList>
    </citation>
    <scope>NUCLEOTIDE SEQUENCE</scope>
    <source>
        <strain evidence="2">NY0171</strain>
    </source>
</reference>
<feature type="compositionally biased region" description="Basic and acidic residues" evidence="1">
    <location>
        <begin position="195"/>
        <end position="206"/>
    </location>
</feature>
<accession>A0ABQ5K3P4</accession>
<sequence length="653" mass="71839">MQEYAYLVTSQDISKLNGFSIDYGRLQCFFDIEKIIGPRFKSDSSRYKQTLRDEMEVGRLEKLLKRALLFDLHSFLSSSKKEISSLPNPLSCSLLTDFHSHLGQQSIKDEDLLMPQQDTRVPLPISESFSGIPPYSYDPKDPSKMLQESEFQSNFSHNPNRHSISFSQPQVRKPISLYVGKEKSSTNPKLAKSQDLVRYEPPPREEKEEEIPSSPDNPFSKPIHEECSLPYYSSTHITDTAPQRSSLDSSLASSHPLVKVSTISTSTRIRCFAVKSENPSHNSSSICDIFACSSNDLISFSCDIGCGSSDSESSSTPQLLTSSIFRSISHASLYSILSHGPCICVGSNDGSVRIFGKHDLKQRVLIEGTHVRVNFPQISKGKMMKSSSSDLIPKYYQLSYSSPLTPSPCLVFPPPSPLPPPIVHSLLAHPHTSNWFYGVRRITDPSQHCITLYDYKKASSVLNIGQSISNCSKASIFGKSGETLALLCGNTLKIFDVRASNNEISSIPLLNECVSCCCGNIKGGDVCLLGGRNGTVFSVDFRSFSSTRSPVMSSLSPSSINMMAHTHKDIATIRSICVLNGIAIGGTDDGNLFVLDALTLKPYQKPGVLSSGRIEMEKYSYQAHTGAISDIISVGNYVMSSGMDGIINTWKIY</sequence>
<dbReference type="SUPFAM" id="SSF50978">
    <property type="entry name" value="WD40 repeat-like"/>
    <property type="match status" value="1"/>
</dbReference>
<comment type="caution">
    <text evidence="2">The sequence shown here is derived from an EMBL/GenBank/DDBJ whole genome shotgun (WGS) entry which is preliminary data.</text>
</comment>
<organism evidence="2 3">
    <name type="scientific">Aduncisulcus paluster</name>
    <dbReference type="NCBI Taxonomy" id="2918883"/>
    <lineage>
        <taxon>Eukaryota</taxon>
        <taxon>Metamonada</taxon>
        <taxon>Carpediemonas-like organisms</taxon>
        <taxon>Aduncisulcus</taxon>
    </lineage>
</organism>
<dbReference type="InterPro" id="IPR015943">
    <property type="entry name" value="WD40/YVTN_repeat-like_dom_sf"/>
</dbReference>
<proteinExistence type="predicted"/>